<feature type="transmembrane region" description="Helical" evidence="1">
    <location>
        <begin position="156"/>
        <end position="181"/>
    </location>
</feature>
<feature type="signal peptide" evidence="2">
    <location>
        <begin position="1"/>
        <end position="28"/>
    </location>
</feature>
<protein>
    <recommendedName>
        <fullName evidence="5">DUF3153 domain-containing protein</fullName>
    </recommendedName>
</protein>
<keyword evidence="1" id="KW-1133">Transmembrane helix</keyword>
<evidence type="ECO:0000313" key="3">
    <source>
        <dbReference type="EMBL" id="MFD1766969.1"/>
    </source>
</evidence>
<reference evidence="4" key="1">
    <citation type="journal article" date="2019" name="Int. J. Syst. Evol. Microbiol.">
        <title>The Global Catalogue of Microorganisms (GCM) 10K type strain sequencing project: providing services to taxonomists for standard genome sequencing and annotation.</title>
        <authorList>
            <consortium name="The Broad Institute Genomics Platform"/>
            <consortium name="The Broad Institute Genome Sequencing Center for Infectious Disease"/>
            <person name="Wu L."/>
            <person name="Ma J."/>
        </authorList>
    </citation>
    <scope>NUCLEOTIDE SEQUENCE [LARGE SCALE GENOMIC DNA]</scope>
    <source>
        <strain evidence="4">CGMCC 1.12449</strain>
    </source>
</reference>
<keyword evidence="2" id="KW-0732">Signal</keyword>
<evidence type="ECO:0008006" key="5">
    <source>
        <dbReference type="Google" id="ProtNLM"/>
    </source>
</evidence>
<organism evidence="3 4">
    <name type="scientific">Sphingorhabdus buctiana</name>
    <dbReference type="NCBI Taxonomy" id="1508805"/>
    <lineage>
        <taxon>Bacteria</taxon>
        <taxon>Pseudomonadati</taxon>
        <taxon>Pseudomonadota</taxon>
        <taxon>Alphaproteobacteria</taxon>
        <taxon>Sphingomonadales</taxon>
        <taxon>Sphingomonadaceae</taxon>
        <taxon>Sphingorhabdus</taxon>
    </lineage>
</organism>
<comment type="caution">
    <text evidence="3">The sequence shown here is derived from an EMBL/GenBank/DDBJ whole genome shotgun (WGS) entry which is preliminary data.</text>
</comment>
<keyword evidence="1" id="KW-0472">Membrane</keyword>
<evidence type="ECO:0000256" key="2">
    <source>
        <dbReference type="SAM" id="SignalP"/>
    </source>
</evidence>
<evidence type="ECO:0000256" key="1">
    <source>
        <dbReference type="SAM" id="Phobius"/>
    </source>
</evidence>
<sequence length="208" mass="22622">MAPSADFLKRLPLVLLFLLAACSWNEPAVVDVPKEIDVASGAFVAAVQKGEQQAASKHVAPTAQDELAAQFASDSKALKAAPKLTPRFITYKPASMMGPEDTEVTIIYAAHTNSEWTTMEVRLFRLGDEPYEVDYWKVGTDTPVAKSYTPDLRPMFGIFAAIAGVIVVLGIALIGTILWIVRRKPHIVSPPVESERRAAAITTREASE</sequence>
<proteinExistence type="predicted"/>
<dbReference type="EMBL" id="JBHUEL010000008">
    <property type="protein sequence ID" value="MFD1766969.1"/>
    <property type="molecule type" value="Genomic_DNA"/>
</dbReference>
<dbReference type="RefSeq" id="WP_381513749.1">
    <property type="nucleotide sequence ID" value="NZ_JBHUEL010000008.1"/>
</dbReference>
<keyword evidence="1" id="KW-0812">Transmembrane</keyword>
<gene>
    <name evidence="3" type="ORF">ACFSAG_08945</name>
</gene>
<dbReference type="Proteomes" id="UP001597215">
    <property type="component" value="Unassembled WGS sequence"/>
</dbReference>
<keyword evidence="4" id="KW-1185">Reference proteome</keyword>
<name>A0ABW4MD13_9SPHN</name>
<evidence type="ECO:0000313" key="4">
    <source>
        <dbReference type="Proteomes" id="UP001597215"/>
    </source>
</evidence>
<accession>A0ABW4MD13</accession>
<feature type="chain" id="PRO_5047462690" description="DUF3153 domain-containing protein" evidence="2">
    <location>
        <begin position="29"/>
        <end position="208"/>
    </location>
</feature>